<proteinExistence type="predicted"/>
<dbReference type="AlphaFoldDB" id="A0A0D9Y031"/>
<dbReference type="Proteomes" id="UP000032180">
    <property type="component" value="Chromosome 12"/>
</dbReference>
<evidence type="ECO:0000313" key="2">
    <source>
        <dbReference type="Proteomes" id="UP000032180"/>
    </source>
</evidence>
<evidence type="ECO:0000313" key="1">
    <source>
        <dbReference type="EnsemblPlants" id="LPERR12G12230.1"/>
    </source>
</evidence>
<name>A0A0D9Y031_9ORYZ</name>
<reference evidence="1" key="3">
    <citation type="submission" date="2015-04" db="UniProtKB">
        <authorList>
            <consortium name="EnsemblPlants"/>
        </authorList>
    </citation>
    <scope>IDENTIFICATION</scope>
</reference>
<protein>
    <submittedName>
        <fullName evidence="1">Uncharacterized protein</fullName>
    </submittedName>
</protein>
<dbReference type="EnsemblPlants" id="LPERR12G12230.1">
    <property type="protein sequence ID" value="LPERR12G12230.1"/>
    <property type="gene ID" value="LPERR12G12230"/>
</dbReference>
<reference evidence="1 2" key="1">
    <citation type="submission" date="2012-08" db="EMBL/GenBank/DDBJ databases">
        <title>Oryza genome evolution.</title>
        <authorList>
            <person name="Wing R.A."/>
        </authorList>
    </citation>
    <scope>NUCLEOTIDE SEQUENCE</scope>
</reference>
<dbReference type="Gramene" id="LPERR12G12230.1">
    <property type="protein sequence ID" value="LPERR12G12230.1"/>
    <property type="gene ID" value="LPERR12G12230"/>
</dbReference>
<organism evidence="1 2">
    <name type="scientific">Leersia perrieri</name>
    <dbReference type="NCBI Taxonomy" id="77586"/>
    <lineage>
        <taxon>Eukaryota</taxon>
        <taxon>Viridiplantae</taxon>
        <taxon>Streptophyta</taxon>
        <taxon>Embryophyta</taxon>
        <taxon>Tracheophyta</taxon>
        <taxon>Spermatophyta</taxon>
        <taxon>Magnoliopsida</taxon>
        <taxon>Liliopsida</taxon>
        <taxon>Poales</taxon>
        <taxon>Poaceae</taxon>
        <taxon>BOP clade</taxon>
        <taxon>Oryzoideae</taxon>
        <taxon>Oryzeae</taxon>
        <taxon>Oryzinae</taxon>
        <taxon>Leersia</taxon>
    </lineage>
</organism>
<reference evidence="2" key="2">
    <citation type="submission" date="2013-12" db="EMBL/GenBank/DDBJ databases">
        <authorList>
            <person name="Yu Y."/>
            <person name="Lee S."/>
            <person name="de Baynast K."/>
            <person name="Wissotski M."/>
            <person name="Liu L."/>
            <person name="Talag J."/>
            <person name="Goicoechea J."/>
            <person name="Angelova A."/>
            <person name="Jetty R."/>
            <person name="Kudrna D."/>
            <person name="Golser W."/>
            <person name="Rivera L."/>
            <person name="Zhang J."/>
            <person name="Wing R."/>
        </authorList>
    </citation>
    <scope>NUCLEOTIDE SEQUENCE</scope>
</reference>
<sequence length="28" mass="3193">MIARYADSSTRMDIIATSARRFIDDSND</sequence>
<dbReference type="HOGENOM" id="CLU_3413400_0_0_1"/>
<keyword evidence="2" id="KW-1185">Reference proteome</keyword>
<accession>A0A0D9Y031</accession>